<dbReference type="EMBL" id="RFFH01000024">
    <property type="protein sequence ID" value="RMI28186.1"/>
    <property type="molecule type" value="Genomic_DNA"/>
</dbReference>
<dbReference type="InterPro" id="IPR050879">
    <property type="entry name" value="Acyltransferase_3"/>
</dbReference>
<proteinExistence type="predicted"/>
<evidence type="ECO:0000256" key="2">
    <source>
        <dbReference type="SAM" id="Phobius"/>
    </source>
</evidence>
<evidence type="ECO:0000313" key="4">
    <source>
        <dbReference type="EMBL" id="RMI28186.1"/>
    </source>
</evidence>
<evidence type="ECO:0000313" key="5">
    <source>
        <dbReference type="Proteomes" id="UP000279275"/>
    </source>
</evidence>
<dbReference type="OrthoDB" id="9796461at2"/>
<organism evidence="4 5">
    <name type="scientific">Nocardia stercoris</name>
    <dbReference type="NCBI Taxonomy" id="2483361"/>
    <lineage>
        <taxon>Bacteria</taxon>
        <taxon>Bacillati</taxon>
        <taxon>Actinomycetota</taxon>
        <taxon>Actinomycetes</taxon>
        <taxon>Mycobacteriales</taxon>
        <taxon>Nocardiaceae</taxon>
        <taxon>Nocardia</taxon>
    </lineage>
</organism>
<accession>A0A3M2KU74</accession>
<feature type="transmembrane region" description="Helical" evidence="2">
    <location>
        <begin position="378"/>
        <end position="403"/>
    </location>
</feature>
<dbReference type="PANTHER" id="PTHR23028:SF53">
    <property type="entry name" value="ACYL_TRANSF_3 DOMAIN-CONTAINING PROTEIN"/>
    <property type="match status" value="1"/>
</dbReference>
<feature type="transmembrane region" description="Helical" evidence="2">
    <location>
        <begin position="69"/>
        <end position="95"/>
    </location>
</feature>
<feature type="transmembrane region" description="Helical" evidence="2">
    <location>
        <begin position="313"/>
        <end position="334"/>
    </location>
</feature>
<dbReference type="Pfam" id="PF01757">
    <property type="entry name" value="Acyl_transf_3"/>
    <property type="match status" value="1"/>
</dbReference>
<evidence type="ECO:0000259" key="3">
    <source>
        <dbReference type="Pfam" id="PF01757"/>
    </source>
</evidence>
<keyword evidence="4" id="KW-0012">Acyltransferase</keyword>
<dbReference type="InterPro" id="IPR002656">
    <property type="entry name" value="Acyl_transf_3_dom"/>
</dbReference>
<feature type="transmembrane region" description="Helical" evidence="2">
    <location>
        <begin position="257"/>
        <end position="277"/>
    </location>
</feature>
<dbReference type="AlphaFoldDB" id="A0A3M2KU74"/>
<comment type="caution">
    <text evidence="4">The sequence shown here is derived from an EMBL/GenBank/DDBJ whole genome shotgun (WGS) entry which is preliminary data.</text>
</comment>
<keyword evidence="2" id="KW-1133">Transmembrane helix</keyword>
<feature type="transmembrane region" description="Helical" evidence="2">
    <location>
        <begin position="116"/>
        <end position="134"/>
    </location>
</feature>
<gene>
    <name evidence="4" type="ORF">EBN03_31310</name>
</gene>
<reference evidence="4 5" key="1">
    <citation type="submission" date="2018-10" db="EMBL/GenBank/DDBJ databases">
        <title>Isolation from cow dung.</title>
        <authorList>
            <person name="Ling L."/>
        </authorList>
    </citation>
    <scope>NUCLEOTIDE SEQUENCE [LARGE SCALE GENOMIC DNA]</scope>
    <source>
        <strain evidence="4 5">NEAU-LL90</strain>
    </source>
</reference>
<sequence length="428" mass="48128">MTQTVATHHAAQRGRPRPPTEEIDRRRPALPSLTGARWWAAFAVFLLHAMVFLPVYPFQWSALFRRIDWFAPMQLGACGVTFFFVLSGFIIYWSFKPGTDVRAFYRRRVLKIYPSHLVGMAAFILAAGGIPWSHLHVWLPNLLLVHTWVPTWTLVGGLNVPSWSLGAEMLFYLTFPLFLPVLRRIPSHHLWLAAAVIFVLIVALHTSYYLWVDGPKGITNEFAPRLRAPHDVSPHFEPHADPRWFTLDTMAPPRSYWLSYTFPLTRLPEFLLGVLTARMVLEGKWRNTRIWPPLIALAASFVATWFVPVNYKMGVLLLVPTTAVIATMAARDLAGVRGLNASPPMVWLGNVSFAFYLIQYPVMAAVTRFLIGGHSFGFLGWLGFAALCLALSVGAGALIYHWVDLPIMRNLARGKERPRAAAAAVHAA</sequence>
<feature type="domain" description="Acyltransferase 3" evidence="3">
    <location>
        <begin position="32"/>
        <end position="393"/>
    </location>
</feature>
<dbReference type="PANTHER" id="PTHR23028">
    <property type="entry name" value="ACETYLTRANSFERASE"/>
    <property type="match status" value="1"/>
</dbReference>
<dbReference type="GO" id="GO:0016747">
    <property type="term" value="F:acyltransferase activity, transferring groups other than amino-acyl groups"/>
    <property type="evidence" value="ECO:0007669"/>
    <property type="project" value="InterPro"/>
</dbReference>
<dbReference type="GO" id="GO:0016020">
    <property type="term" value="C:membrane"/>
    <property type="evidence" value="ECO:0007669"/>
    <property type="project" value="TreeGrafter"/>
</dbReference>
<keyword evidence="5" id="KW-1185">Reference proteome</keyword>
<feature type="region of interest" description="Disordered" evidence="1">
    <location>
        <begin position="1"/>
        <end position="26"/>
    </location>
</feature>
<feature type="transmembrane region" description="Helical" evidence="2">
    <location>
        <begin position="154"/>
        <end position="178"/>
    </location>
</feature>
<feature type="transmembrane region" description="Helical" evidence="2">
    <location>
        <begin position="289"/>
        <end position="307"/>
    </location>
</feature>
<feature type="transmembrane region" description="Helical" evidence="2">
    <location>
        <begin position="36"/>
        <end position="57"/>
    </location>
</feature>
<keyword evidence="2" id="KW-0812">Transmembrane</keyword>
<feature type="transmembrane region" description="Helical" evidence="2">
    <location>
        <begin position="346"/>
        <end position="366"/>
    </location>
</feature>
<dbReference type="RefSeq" id="WP_122191776.1">
    <property type="nucleotide sequence ID" value="NZ_RFFH01000024.1"/>
</dbReference>
<protein>
    <submittedName>
        <fullName evidence="4">Acyltransferase</fullName>
    </submittedName>
</protein>
<keyword evidence="2" id="KW-0472">Membrane</keyword>
<dbReference type="GO" id="GO:0000271">
    <property type="term" value="P:polysaccharide biosynthetic process"/>
    <property type="evidence" value="ECO:0007669"/>
    <property type="project" value="TreeGrafter"/>
</dbReference>
<name>A0A3M2KU74_9NOCA</name>
<keyword evidence="4" id="KW-0808">Transferase</keyword>
<dbReference type="Proteomes" id="UP000279275">
    <property type="component" value="Unassembled WGS sequence"/>
</dbReference>
<feature type="transmembrane region" description="Helical" evidence="2">
    <location>
        <begin position="190"/>
        <end position="211"/>
    </location>
</feature>
<evidence type="ECO:0000256" key="1">
    <source>
        <dbReference type="SAM" id="MobiDB-lite"/>
    </source>
</evidence>